<accession>A0A345NQT3</accession>
<name>A0A345NQT3_9MICO</name>
<proteinExistence type="predicted"/>
<evidence type="ECO:0000313" key="1">
    <source>
        <dbReference type="EMBL" id="AXH97391.1"/>
    </source>
</evidence>
<dbReference type="EMBL" id="CP031229">
    <property type="protein sequence ID" value="AXH97391.1"/>
    <property type="molecule type" value="Genomic_DNA"/>
</dbReference>
<keyword evidence="2" id="KW-1185">Reference proteome</keyword>
<dbReference type="AlphaFoldDB" id="A0A345NQT3"/>
<sequence>MVEVVRVEKVVEERRVQVPVSRSPRSTREWIDVLNRLDWALQSNRMELDDLAEIEPALARVIAAYRARSDKLHLRRGRG</sequence>
<dbReference type="Proteomes" id="UP000253790">
    <property type="component" value="Chromosome"/>
</dbReference>
<evidence type="ECO:0000313" key="2">
    <source>
        <dbReference type="Proteomes" id="UP000253790"/>
    </source>
</evidence>
<organism evidence="1 2">
    <name type="scientific">Ornithinimicrobium avium</name>
    <dbReference type="NCBI Taxonomy" id="2283195"/>
    <lineage>
        <taxon>Bacteria</taxon>
        <taxon>Bacillati</taxon>
        <taxon>Actinomycetota</taxon>
        <taxon>Actinomycetes</taxon>
        <taxon>Micrococcales</taxon>
        <taxon>Ornithinimicrobiaceae</taxon>
        <taxon>Ornithinimicrobium</taxon>
    </lineage>
</organism>
<gene>
    <name evidence="1" type="ORF">DV701_15875</name>
</gene>
<reference evidence="1 2" key="1">
    <citation type="submission" date="2018-07" db="EMBL/GenBank/DDBJ databases">
        <title>Complete genome sequencing of Ornithinimicrobium sp. AMA3305.</title>
        <authorList>
            <person name="Bae J.-W."/>
        </authorList>
    </citation>
    <scope>NUCLEOTIDE SEQUENCE [LARGE SCALE GENOMIC DNA]</scope>
    <source>
        <strain evidence="1 2">AMA3305</strain>
    </source>
</reference>
<dbReference type="OrthoDB" id="5193195at2"/>
<protein>
    <submittedName>
        <fullName evidence="1">Uncharacterized protein</fullName>
    </submittedName>
</protein>
<dbReference type="KEGG" id="orn:DV701_15875"/>